<evidence type="ECO:0000256" key="6">
    <source>
        <dbReference type="ARBA" id="ARBA00022729"/>
    </source>
</evidence>
<evidence type="ECO:0000256" key="2">
    <source>
        <dbReference type="ARBA" id="ARBA00001947"/>
    </source>
</evidence>
<feature type="domain" description="Purple acid phosphatase C-terminal" evidence="13">
    <location>
        <begin position="350"/>
        <end position="409"/>
    </location>
</feature>
<dbReference type="GO" id="GO:0003993">
    <property type="term" value="F:acid phosphatase activity"/>
    <property type="evidence" value="ECO:0007669"/>
    <property type="project" value="UniProtKB-EC"/>
</dbReference>
<dbReference type="AlphaFoldDB" id="V4LRV6"/>
<evidence type="ECO:0000256" key="7">
    <source>
        <dbReference type="ARBA" id="ARBA00022801"/>
    </source>
</evidence>
<evidence type="ECO:0000256" key="1">
    <source>
        <dbReference type="ARBA" id="ARBA00000032"/>
    </source>
</evidence>
<name>V4LRV6_EUTSA</name>
<protein>
    <recommendedName>
        <fullName evidence="11">Purple acid phosphatase</fullName>
        <ecNumber evidence="11">3.1.3.2</ecNumber>
    </recommendedName>
</protein>
<dbReference type="Gramene" id="ESQ45222">
    <property type="protein sequence ID" value="ESQ45222"/>
    <property type="gene ID" value="EUTSA_v10010920mg"/>
</dbReference>
<sequence>MLKVWGLVAILLIVLVRNVSSYDRPGIRKNIVIHPSNNDDPLSPEQVHISLVGADKMRISWITKKDTVMPTVVYGTTSGKYDGSANGTTSSYHFLMIYRSGQINDVVIGPLKPNTVYYYKCGGPSSTQEFSFKTPPSQFPIKFAVAGDLGTTDWTVSTLEHVSKWEHDVFILPGDLSYANFFQPVWDTFGRMVQPLASKRPWMVTHGNHELEHIPILHRESFTAYNHRWRMPFEESGSTSNLYYSFNVFGVHVIMLGSYTDFEPGSVQYQWLEKDLKGIDRKTTPWLMAVIHAPWYNTNEAHQGEKESVDMKESMETLLYKARVDLVFAGHVHAYERFNRVYKDKFDKCGPVYINIGDGGNKEGLATNYEDPTPEISLFREASFGHGQLVVVNATHAHWEWQRNDDDVSVQKDSVWLTSLSADSSSLISGGLGQRFKL</sequence>
<dbReference type="InterPro" id="IPR025733">
    <property type="entry name" value="PAPs_C"/>
</dbReference>
<dbReference type="Pfam" id="PF00149">
    <property type="entry name" value="Metallophos"/>
    <property type="match status" value="1"/>
</dbReference>
<evidence type="ECO:0000256" key="9">
    <source>
        <dbReference type="ARBA" id="ARBA00023004"/>
    </source>
</evidence>
<dbReference type="Gene3D" id="3.60.21.10">
    <property type="match status" value="1"/>
</dbReference>
<gene>
    <name evidence="15" type="ORF">EUTSA_v10010920mg</name>
</gene>
<dbReference type="SUPFAM" id="SSF56300">
    <property type="entry name" value="Metallo-dependent phosphatases"/>
    <property type="match status" value="1"/>
</dbReference>
<evidence type="ECO:0000256" key="11">
    <source>
        <dbReference type="RuleBase" id="RU361203"/>
    </source>
</evidence>
<dbReference type="Pfam" id="PF16656">
    <property type="entry name" value="Pur_ac_phosph_N"/>
    <property type="match status" value="1"/>
</dbReference>
<comment type="cofactor">
    <cofactor evidence="2">
        <name>Zn(2+)</name>
        <dbReference type="ChEBI" id="CHEBI:29105"/>
    </cofactor>
</comment>
<feature type="signal peptide" evidence="11">
    <location>
        <begin position="1"/>
        <end position="21"/>
    </location>
</feature>
<evidence type="ECO:0000313" key="16">
    <source>
        <dbReference type="Proteomes" id="UP000030689"/>
    </source>
</evidence>
<evidence type="ECO:0000256" key="5">
    <source>
        <dbReference type="ARBA" id="ARBA00022723"/>
    </source>
</evidence>
<evidence type="ECO:0000259" key="14">
    <source>
        <dbReference type="Pfam" id="PF16656"/>
    </source>
</evidence>
<dbReference type="GO" id="GO:0046872">
    <property type="term" value="F:metal ion binding"/>
    <property type="evidence" value="ECO:0007669"/>
    <property type="project" value="UniProtKB-KW"/>
</dbReference>
<proteinExistence type="inferred from homology"/>
<keyword evidence="7 11" id="KW-0378">Hydrolase</keyword>
<evidence type="ECO:0000256" key="8">
    <source>
        <dbReference type="ARBA" id="ARBA00022833"/>
    </source>
</evidence>
<dbReference type="OMA" id="CKDVFEP"/>
<dbReference type="CDD" id="cd00839">
    <property type="entry name" value="MPP_PAPs"/>
    <property type="match status" value="1"/>
</dbReference>
<evidence type="ECO:0000259" key="12">
    <source>
        <dbReference type="Pfam" id="PF00149"/>
    </source>
</evidence>
<dbReference type="KEGG" id="eus:EUTSA_v10010920mg"/>
<dbReference type="InterPro" id="IPR029052">
    <property type="entry name" value="Metallo-depent_PP-like"/>
</dbReference>
<comment type="cofactor">
    <cofactor evidence="3">
        <name>Fe cation</name>
        <dbReference type="ChEBI" id="CHEBI:24875"/>
    </cofactor>
</comment>
<keyword evidence="6 11" id="KW-0732">Signal</keyword>
<evidence type="ECO:0000259" key="13">
    <source>
        <dbReference type="Pfam" id="PF14008"/>
    </source>
</evidence>
<accession>V4LRV6</accession>
<keyword evidence="16" id="KW-1185">Reference proteome</keyword>
<comment type="catalytic activity">
    <reaction evidence="1 11">
        <text>a phosphate monoester + H2O = an alcohol + phosphate</text>
        <dbReference type="Rhea" id="RHEA:15017"/>
        <dbReference type="ChEBI" id="CHEBI:15377"/>
        <dbReference type="ChEBI" id="CHEBI:30879"/>
        <dbReference type="ChEBI" id="CHEBI:43474"/>
        <dbReference type="ChEBI" id="CHEBI:67140"/>
        <dbReference type="EC" id="3.1.3.2"/>
    </reaction>
</comment>
<dbReference type="STRING" id="72664.V4LRV6"/>
<keyword evidence="5" id="KW-0479">Metal-binding</keyword>
<feature type="domain" description="Purple acid phosphatase N-terminal" evidence="14">
    <location>
        <begin position="44"/>
        <end position="134"/>
    </location>
</feature>
<feature type="chain" id="PRO_5005148470" description="Purple acid phosphatase" evidence="11">
    <location>
        <begin position="22"/>
        <end position="438"/>
    </location>
</feature>
<comment type="similarity">
    <text evidence="4 11">Belongs to the metallophosphoesterase superfamily. Purple acid phosphatase family.</text>
</comment>
<dbReference type="InterPro" id="IPR015914">
    <property type="entry name" value="PAPs_N"/>
</dbReference>
<dbReference type="eggNOG" id="KOG1378">
    <property type="taxonomic scope" value="Eukaryota"/>
</dbReference>
<keyword evidence="10" id="KW-0325">Glycoprotein</keyword>
<dbReference type="SUPFAM" id="SSF49363">
    <property type="entry name" value="Purple acid phosphatase, N-terminal domain"/>
    <property type="match status" value="1"/>
</dbReference>
<dbReference type="InterPro" id="IPR004843">
    <property type="entry name" value="Calcineurin-like_PHP"/>
</dbReference>
<organism evidence="15 16">
    <name type="scientific">Eutrema salsugineum</name>
    <name type="common">Saltwater cress</name>
    <name type="synonym">Sisymbrium salsugineum</name>
    <dbReference type="NCBI Taxonomy" id="72664"/>
    <lineage>
        <taxon>Eukaryota</taxon>
        <taxon>Viridiplantae</taxon>
        <taxon>Streptophyta</taxon>
        <taxon>Embryophyta</taxon>
        <taxon>Tracheophyta</taxon>
        <taxon>Spermatophyta</taxon>
        <taxon>Magnoliopsida</taxon>
        <taxon>eudicotyledons</taxon>
        <taxon>Gunneridae</taxon>
        <taxon>Pentapetalae</taxon>
        <taxon>rosids</taxon>
        <taxon>malvids</taxon>
        <taxon>Brassicales</taxon>
        <taxon>Brassicaceae</taxon>
        <taxon>Eutremeae</taxon>
        <taxon>Eutrema</taxon>
    </lineage>
</organism>
<dbReference type="PANTHER" id="PTHR22953:SF153">
    <property type="entry name" value="PURPLE ACID PHOSPHATASE"/>
    <property type="match status" value="1"/>
</dbReference>
<reference evidence="15 16" key="1">
    <citation type="journal article" date="2013" name="Front. Plant Sci.">
        <title>The Reference Genome of the Halophytic Plant Eutrema salsugineum.</title>
        <authorList>
            <person name="Yang R."/>
            <person name="Jarvis D.E."/>
            <person name="Chen H."/>
            <person name="Beilstein M.A."/>
            <person name="Grimwood J."/>
            <person name="Jenkins J."/>
            <person name="Shu S."/>
            <person name="Prochnik S."/>
            <person name="Xin M."/>
            <person name="Ma C."/>
            <person name="Schmutz J."/>
            <person name="Wing R.A."/>
            <person name="Mitchell-Olds T."/>
            <person name="Schumaker K.S."/>
            <person name="Wang X."/>
        </authorList>
    </citation>
    <scope>NUCLEOTIDE SEQUENCE [LARGE SCALE GENOMIC DNA]</scope>
</reference>
<evidence type="ECO:0000313" key="15">
    <source>
        <dbReference type="EMBL" id="ESQ45222.1"/>
    </source>
</evidence>
<dbReference type="Pfam" id="PF14008">
    <property type="entry name" value="Metallophos_C"/>
    <property type="match status" value="1"/>
</dbReference>
<dbReference type="EMBL" id="KI517435">
    <property type="protein sequence ID" value="ESQ45222.1"/>
    <property type="molecule type" value="Genomic_DNA"/>
</dbReference>
<dbReference type="EC" id="3.1.3.2" evidence="11"/>
<dbReference type="Gene3D" id="2.60.40.380">
    <property type="entry name" value="Purple acid phosphatase-like, N-terminal"/>
    <property type="match status" value="1"/>
</dbReference>
<dbReference type="InterPro" id="IPR039331">
    <property type="entry name" value="PAPs-like"/>
</dbReference>
<evidence type="ECO:0000256" key="10">
    <source>
        <dbReference type="ARBA" id="ARBA00023180"/>
    </source>
</evidence>
<dbReference type="InterPro" id="IPR008963">
    <property type="entry name" value="Purple_acid_Pase-like_N"/>
</dbReference>
<feature type="domain" description="Calcineurin-like phosphoesterase" evidence="12">
    <location>
        <begin position="142"/>
        <end position="335"/>
    </location>
</feature>
<keyword evidence="8" id="KW-0862">Zinc</keyword>
<dbReference type="PANTHER" id="PTHR22953">
    <property type="entry name" value="ACID PHOSPHATASE RELATED"/>
    <property type="match status" value="1"/>
</dbReference>
<feature type="non-terminal residue" evidence="15">
    <location>
        <position position="438"/>
    </location>
</feature>
<evidence type="ECO:0000256" key="3">
    <source>
        <dbReference type="ARBA" id="ARBA00001962"/>
    </source>
</evidence>
<evidence type="ECO:0000256" key="4">
    <source>
        <dbReference type="ARBA" id="ARBA00008723"/>
    </source>
</evidence>
<keyword evidence="9" id="KW-0408">Iron</keyword>
<dbReference type="Proteomes" id="UP000030689">
    <property type="component" value="Unassembled WGS sequence"/>
</dbReference>
<dbReference type="InterPro" id="IPR041792">
    <property type="entry name" value="MPP_PAP"/>
</dbReference>